<protein>
    <recommendedName>
        <fullName evidence="5">RNA polymerase Rpb4/RPC9 core domain-containing protein</fullName>
    </recommendedName>
</protein>
<feature type="region of interest" description="Disordered" evidence="4">
    <location>
        <begin position="1"/>
        <end position="25"/>
    </location>
</feature>
<dbReference type="Pfam" id="PF03874">
    <property type="entry name" value="RNA_pol_Rpb4"/>
    <property type="match status" value="1"/>
</dbReference>
<evidence type="ECO:0000313" key="6">
    <source>
        <dbReference type="EMBL" id="KAL3769479.1"/>
    </source>
</evidence>
<dbReference type="InterPro" id="IPR038324">
    <property type="entry name" value="Rpb4/RPC9_sf"/>
</dbReference>
<evidence type="ECO:0000256" key="3">
    <source>
        <dbReference type="ARBA" id="ARBA00025724"/>
    </source>
</evidence>
<evidence type="ECO:0000256" key="1">
    <source>
        <dbReference type="ARBA" id="ARBA00004123"/>
    </source>
</evidence>
<dbReference type="Gene3D" id="1.20.1250.40">
    <property type="match status" value="1"/>
</dbReference>
<accession>A0ABD3N030</accession>
<feature type="domain" description="RNA polymerase Rpb4/RPC9 core" evidence="5">
    <location>
        <begin position="46"/>
        <end position="185"/>
    </location>
</feature>
<dbReference type="EMBL" id="JALLBG020000055">
    <property type="protein sequence ID" value="KAL3769479.1"/>
    <property type="molecule type" value="Genomic_DNA"/>
</dbReference>
<evidence type="ECO:0000259" key="5">
    <source>
        <dbReference type="SMART" id="SM00657"/>
    </source>
</evidence>
<dbReference type="GO" id="GO:0005634">
    <property type="term" value="C:nucleus"/>
    <property type="evidence" value="ECO:0007669"/>
    <property type="project" value="UniProtKB-SubCell"/>
</dbReference>
<dbReference type="SMART" id="SM00657">
    <property type="entry name" value="RPOL4c"/>
    <property type="match status" value="1"/>
</dbReference>
<organism evidence="6 7">
    <name type="scientific">Discostella pseudostelligera</name>
    <dbReference type="NCBI Taxonomy" id="259834"/>
    <lineage>
        <taxon>Eukaryota</taxon>
        <taxon>Sar</taxon>
        <taxon>Stramenopiles</taxon>
        <taxon>Ochrophyta</taxon>
        <taxon>Bacillariophyta</taxon>
        <taxon>Coscinodiscophyceae</taxon>
        <taxon>Thalassiosirophycidae</taxon>
        <taxon>Stephanodiscales</taxon>
        <taxon>Stephanodiscaceae</taxon>
        <taxon>Discostella</taxon>
    </lineage>
</organism>
<reference evidence="6 7" key="1">
    <citation type="submission" date="2024-10" db="EMBL/GenBank/DDBJ databases">
        <title>Updated reference genomes for cyclostephanoid diatoms.</title>
        <authorList>
            <person name="Roberts W.R."/>
            <person name="Alverson A.J."/>
        </authorList>
    </citation>
    <scope>NUCLEOTIDE SEQUENCE [LARGE SCALE GENOMIC DNA]</scope>
    <source>
        <strain evidence="6 7">AJA232-27</strain>
    </source>
</reference>
<name>A0ABD3N030_9STRA</name>
<comment type="similarity">
    <text evidence="3">Belongs to the eukaryotic RPB4 RNA polymerase subunit family.</text>
</comment>
<comment type="subcellular location">
    <subcellularLocation>
        <location evidence="1">Nucleus</location>
    </subcellularLocation>
</comment>
<dbReference type="InterPro" id="IPR045222">
    <property type="entry name" value="Rpb4-like"/>
</dbReference>
<dbReference type="PANTHER" id="PTHR21297">
    <property type="entry name" value="DNA-DIRECTED RNA POLYMERASE II"/>
    <property type="match status" value="1"/>
</dbReference>
<gene>
    <name evidence="6" type="ORF">ACHAWU_008888</name>
</gene>
<evidence type="ECO:0000256" key="4">
    <source>
        <dbReference type="SAM" id="MobiDB-lite"/>
    </source>
</evidence>
<dbReference type="AlphaFoldDB" id="A0ABD3N030"/>
<proteinExistence type="inferred from homology"/>
<dbReference type="InterPro" id="IPR006590">
    <property type="entry name" value="RNA_pol_Rpb4/RPC9_core"/>
</dbReference>
<dbReference type="InterPro" id="IPR010997">
    <property type="entry name" value="HRDC-like_sf"/>
</dbReference>
<keyword evidence="7" id="KW-1185">Reference proteome</keyword>
<sequence>MMSAADPYAAANGNTNGTSRSTSIPGAAASASNVTIENTAELSFPAEFDTDIQILSNAQVAVILQMSAQNALAYDMELNEIYKKTQKYVERYNTMKNPEKGRELVDELDNLQNALTSFRKETEDGRSELELHGFEVAALMNLVATDTMVEEAVALIPSLGRFPESAVDEILELIRSTMIRIVSYA</sequence>
<keyword evidence="2" id="KW-0539">Nucleus</keyword>
<dbReference type="Proteomes" id="UP001530293">
    <property type="component" value="Unassembled WGS sequence"/>
</dbReference>
<comment type="caution">
    <text evidence="6">The sequence shown here is derived from an EMBL/GenBank/DDBJ whole genome shotgun (WGS) entry which is preliminary data.</text>
</comment>
<evidence type="ECO:0000256" key="2">
    <source>
        <dbReference type="ARBA" id="ARBA00023242"/>
    </source>
</evidence>
<feature type="compositionally biased region" description="Polar residues" evidence="4">
    <location>
        <begin position="12"/>
        <end position="25"/>
    </location>
</feature>
<dbReference type="InterPro" id="IPR005574">
    <property type="entry name" value="Rpb4/RPC9"/>
</dbReference>
<evidence type="ECO:0000313" key="7">
    <source>
        <dbReference type="Proteomes" id="UP001530293"/>
    </source>
</evidence>
<dbReference type="SUPFAM" id="SSF47819">
    <property type="entry name" value="HRDC-like"/>
    <property type="match status" value="1"/>
</dbReference>